<feature type="transmembrane region" description="Helical" evidence="1">
    <location>
        <begin position="20"/>
        <end position="38"/>
    </location>
</feature>
<keyword evidence="1" id="KW-1133">Transmembrane helix</keyword>
<keyword evidence="1" id="KW-0812">Transmembrane</keyword>
<organism evidence="2 3">
    <name type="scientific">Rhodopseudomonas palustris</name>
    <dbReference type="NCBI Taxonomy" id="1076"/>
    <lineage>
        <taxon>Bacteria</taxon>
        <taxon>Pseudomonadati</taxon>
        <taxon>Pseudomonadota</taxon>
        <taxon>Alphaproteobacteria</taxon>
        <taxon>Hyphomicrobiales</taxon>
        <taxon>Nitrobacteraceae</taxon>
        <taxon>Rhodopseudomonas</taxon>
    </lineage>
</organism>
<dbReference type="Proteomes" id="UP000032515">
    <property type="component" value="Unassembled WGS sequence"/>
</dbReference>
<gene>
    <name evidence="2" type="ORF">OO17_07330</name>
</gene>
<accession>A0A0D7EZ46</accession>
<dbReference type="OrthoDB" id="8141173at2"/>
<evidence type="ECO:0000256" key="1">
    <source>
        <dbReference type="SAM" id="Phobius"/>
    </source>
</evidence>
<keyword evidence="1" id="KW-0472">Membrane</keyword>
<evidence type="ECO:0000313" key="2">
    <source>
        <dbReference type="EMBL" id="KIZ45866.1"/>
    </source>
</evidence>
<proteinExistence type="predicted"/>
<feature type="transmembrane region" description="Helical" evidence="1">
    <location>
        <begin position="50"/>
        <end position="68"/>
    </location>
</feature>
<dbReference type="AlphaFoldDB" id="A0A0D7EZ46"/>
<reference evidence="2 3" key="1">
    <citation type="submission" date="2014-11" db="EMBL/GenBank/DDBJ databases">
        <title>Genomics and ecophysiology of heterotrophic nitrogen fixing bacteria isolated from estuarine surface water.</title>
        <authorList>
            <person name="Bentzon-Tilia M."/>
            <person name="Severin I."/>
            <person name="Hansen L.H."/>
            <person name="Riemann L."/>
        </authorList>
    </citation>
    <scope>NUCLEOTIDE SEQUENCE [LARGE SCALE GENOMIC DNA]</scope>
    <source>
        <strain evidence="2 3">BAL398</strain>
    </source>
</reference>
<dbReference type="EMBL" id="JXXE01000141">
    <property type="protein sequence ID" value="KIZ45866.1"/>
    <property type="molecule type" value="Genomic_DNA"/>
</dbReference>
<protein>
    <submittedName>
        <fullName evidence="2">Uncharacterized protein</fullName>
    </submittedName>
</protein>
<evidence type="ECO:0000313" key="3">
    <source>
        <dbReference type="Proteomes" id="UP000032515"/>
    </source>
</evidence>
<dbReference type="RefSeq" id="WP_044407917.1">
    <property type="nucleotide sequence ID" value="NZ_JXXE01000141.1"/>
</dbReference>
<name>A0A0D7EZ46_RHOPL</name>
<dbReference type="PATRIC" id="fig|1076.23.peg.676"/>
<comment type="caution">
    <text evidence="2">The sequence shown here is derived from an EMBL/GenBank/DDBJ whole genome shotgun (WGS) entry which is preliminary data.</text>
</comment>
<sequence>MIELSQNAQNELRKLSADFVSNLGVGVIAAGVFAPGLSLLSTNPLLSRNAFLFVGAGCVVLAFLLHLIGRGILRKVR</sequence>